<dbReference type="Gene3D" id="3.40.1110.10">
    <property type="entry name" value="Calcium-transporting ATPase, cytoplasmic domain N"/>
    <property type="match status" value="1"/>
</dbReference>
<dbReference type="SUPFAM" id="SSF81653">
    <property type="entry name" value="Calcium ATPase, transduction domain A"/>
    <property type="match status" value="1"/>
</dbReference>
<dbReference type="PRINTS" id="PR00119">
    <property type="entry name" value="CATATPASE"/>
</dbReference>
<evidence type="ECO:0000313" key="12">
    <source>
        <dbReference type="EMBL" id="OGZ23294.1"/>
    </source>
</evidence>
<feature type="transmembrane region" description="Helical" evidence="10">
    <location>
        <begin position="724"/>
        <end position="745"/>
    </location>
</feature>
<dbReference type="GO" id="GO:0036376">
    <property type="term" value="P:sodium ion export across plasma membrane"/>
    <property type="evidence" value="ECO:0007669"/>
    <property type="project" value="TreeGrafter"/>
</dbReference>
<dbReference type="GO" id="GO:0005886">
    <property type="term" value="C:plasma membrane"/>
    <property type="evidence" value="ECO:0007669"/>
    <property type="project" value="UniProtKB-SubCell"/>
</dbReference>
<feature type="domain" description="Cation-transporting P-type ATPase N-terminal" evidence="11">
    <location>
        <begin position="5"/>
        <end position="79"/>
    </location>
</feature>
<evidence type="ECO:0000256" key="9">
    <source>
        <dbReference type="ARBA" id="ARBA00023136"/>
    </source>
</evidence>
<dbReference type="InterPro" id="IPR018303">
    <property type="entry name" value="ATPase_P-typ_P_site"/>
</dbReference>
<dbReference type="SFLD" id="SFLDF00027">
    <property type="entry name" value="p-type_atpase"/>
    <property type="match status" value="1"/>
</dbReference>
<dbReference type="SMART" id="SM00831">
    <property type="entry name" value="Cation_ATPase_N"/>
    <property type="match status" value="1"/>
</dbReference>
<dbReference type="PANTHER" id="PTHR43294">
    <property type="entry name" value="SODIUM/POTASSIUM-TRANSPORTING ATPASE SUBUNIT ALPHA"/>
    <property type="match status" value="1"/>
</dbReference>
<feature type="transmembrane region" description="Helical" evidence="10">
    <location>
        <begin position="677"/>
        <end position="698"/>
    </location>
</feature>
<dbReference type="InterPro" id="IPR059000">
    <property type="entry name" value="ATPase_P-type_domA"/>
</dbReference>
<dbReference type="PRINTS" id="PR00120">
    <property type="entry name" value="HATPASE"/>
</dbReference>
<dbReference type="SFLD" id="SFLDG00002">
    <property type="entry name" value="C1.7:_P-type_atpase_like"/>
    <property type="match status" value="1"/>
</dbReference>
<evidence type="ECO:0000256" key="3">
    <source>
        <dbReference type="ARBA" id="ARBA00022475"/>
    </source>
</evidence>
<keyword evidence="7" id="KW-1278">Translocase</keyword>
<dbReference type="AlphaFoldDB" id="A0A1G2EBQ8"/>
<feature type="transmembrane region" description="Helical" evidence="10">
    <location>
        <begin position="54"/>
        <end position="77"/>
    </location>
</feature>
<evidence type="ECO:0000256" key="8">
    <source>
        <dbReference type="ARBA" id="ARBA00022989"/>
    </source>
</evidence>
<dbReference type="Gene3D" id="2.70.150.10">
    <property type="entry name" value="Calcium-transporting ATPase, cytoplasmic transduction domain A"/>
    <property type="match status" value="1"/>
</dbReference>
<dbReference type="InterPro" id="IPR004014">
    <property type="entry name" value="ATPase_P-typ_cation-transptr_N"/>
</dbReference>
<dbReference type="Pfam" id="PF00689">
    <property type="entry name" value="Cation_ATPase_C"/>
    <property type="match status" value="1"/>
</dbReference>
<proteinExistence type="inferred from homology"/>
<dbReference type="InterPro" id="IPR044492">
    <property type="entry name" value="P_typ_ATPase_HD_dom"/>
</dbReference>
<feature type="transmembrane region" description="Helical" evidence="10">
    <location>
        <begin position="83"/>
        <end position="99"/>
    </location>
</feature>
<feature type="transmembrane region" description="Helical" evidence="10">
    <location>
        <begin position="786"/>
        <end position="808"/>
    </location>
</feature>
<keyword evidence="4 10" id="KW-0812">Transmembrane</keyword>
<comment type="similarity">
    <text evidence="2">Belongs to the cation transport ATPase (P-type) (TC 3.A.3) family. Type IIA subfamily.</text>
</comment>
<evidence type="ECO:0000259" key="11">
    <source>
        <dbReference type="SMART" id="SM00831"/>
    </source>
</evidence>
<dbReference type="GO" id="GO:0016887">
    <property type="term" value="F:ATP hydrolysis activity"/>
    <property type="evidence" value="ECO:0007669"/>
    <property type="project" value="InterPro"/>
</dbReference>
<dbReference type="InterPro" id="IPR036412">
    <property type="entry name" value="HAD-like_sf"/>
</dbReference>
<keyword evidence="9 10" id="KW-0472">Membrane</keyword>
<evidence type="ECO:0000313" key="13">
    <source>
        <dbReference type="Proteomes" id="UP000176406"/>
    </source>
</evidence>
<keyword evidence="6" id="KW-0067">ATP-binding</keyword>
<accession>A0A1G2EBQ8</accession>
<dbReference type="GO" id="GO:1902600">
    <property type="term" value="P:proton transmembrane transport"/>
    <property type="evidence" value="ECO:0007669"/>
    <property type="project" value="TreeGrafter"/>
</dbReference>
<feature type="transmembrane region" description="Helical" evidence="10">
    <location>
        <begin position="649"/>
        <end position="671"/>
    </location>
</feature>
<dbReference type="SFLD" id="SFLDS00003">
    <property type="entry name" value="Haloacid_Dehalogenase"/>
    <property type="match status" value="1"/>
</dbReference>
<dbReference type="Pfam" id="PF00122">
    <property type="entry name" value="E1-E2_ATPase"/>
    <property type="match status" value="1"/>
</dbReference>
<dbReference type="Pfam" id="PF00702">
    <property type="entry name" value="Hydrolase"/>
    <property type="match status" value="1"/>
</dbReference>
<dbReference type="InterPro" id="IPR023298">
    <property type="entry name" value="ATPase_P-typ_TM_dom_sf"/>
</dbReference>
<feature type="transmembrane region" description="Helical" evidence="10">
    <location>
        <begin position="272"/>
        <end position="298"/>
    </location>
</feature>
<evidence type="ECO:0000256" key="6">
    <source>
        <dbReference type="ARBA" id="ARBA00022840"/>
    </source>
</evidence>
<dbReference type="Pfam" id="PF00690">
    <property type="entry name" value="Cation_ATPase_N"/>
    <property type="match status" value="1"/>
</dbReference>
<keyword evidence="5" id="KW-0547">Nucleotide-binding</keyword>
<feature type="transmembrane region" description="Helical" evidence="10">
    <location>
        <begin position="757"/>
        <end position="774"/>
    </location>
</feature>
<evidence type="ECO:0000256" key="2">
    <source>
        <dbReference type="ARBA" id="ARBA00005675"/>
    </source>
</evidence>
<keyword evidence="8 10" id="KW-1133">Transmembrane helix</keyword>
<gene>
    <name evidence="12" type="ORF">A3A08_00705</name>
</gene>
<comment type="subcellular location">
    <subcellularLocation>
        <location evidence="1">Cell membrane</location>
        <topology evidence="1">Multi-pass membrane protein</topology>
    </subcellularLocation>
</comment>
<evidence type="ECO:0000256" key="4">
    <source>
        <dbReference type="ARBA" id="ARBA00022692"/>
    </source>
</evidence>
<dbReference type="GO" id="GO:0005524">
    <property type="term" value="F:ATP binding"/>
    <property type="evidence" value="ECO:0007669"/>
    <property type="project" value="UniProtKB-KW"/>
</dbReference>
<comment type="caution">
    <text evidence="12">The sequence shown here is derived from an EMBL/GenBank/DDBJ whole genome shotgun (WGS) entry which is preliminary data.</text>
</comment>
<evidence type="ECO:0000256" key="5">
    <source>
        <dbReference type="ARBA" id="ARBA00022741"/>
    </source>
</evidence>
<feature type="transmembrane region" description="Helical" evidence="10">
    <location>
        <begin position="828"/>
        <end position="847"/>
    </location>
</feature>
<dbReference type="PANTHER" id="PTHR43294:SF21">
    <property type="entry name" value="CATION TRANSPORTING ATPASE"/>
    <property type="match status" value="1"/>
</dbReference>
<dbReference type="EMBL" id="MHMG01000021">
    <property type="protein sequence ID" value="OGZ23294.1"/>
    <property type="molecule type" value="Genomic_DNA"/>
</dbReference>
<dbReference type="Gene3D" id="1.20.1110.10">
    <property type="entry name" value="Calcium-transporting ATPase, transmembrane domain"/>
    <property type="match status" value="2"/>
</dbReference>
<dbReference type="GO" id="GO:0005391">
    <property type="term" value="F:P-type sodium:potassium-exchanging transporter activity"/>
    <property type="evidence" value="ECO:0007669"/>
    <property type="project" value="TreeGrafter"/>
</dbReference>
<sequence length="855" mass="94750">MAEIFWHNLTGKEAAGFLRSDIEKGISEKEVKIRQAEFGKNLLPREKPLPAVRIFLAQFRSPLIYILLAAGVITIILKDISDAVIIFITVFLNALVGFLQENKAAKTLESLKIIVEQKAEVLREGNFKIVNSRELVPGDIIILNPGSRVSADARIIESRDLRVNEMILTGEWLPAQKKSEALSEQTPLADRDNMLYMGTTVEKGKGRAVVTTTGSHSEIGKIAEIVKETPEGKTPYQNKLAHFSKVVGIIVGLVSLGIFVEGMITGGKFIEIFTTAVAVAVAAIPEGLPVAVTVILALGMERILKKKGLVRKLASAETLGSTSVIVTDKTGTLTEGKMEIAEVIGDELALKTAFATSQAFIENPADAKENWIIRGEATDKAFLSGGLRAGFKKDNLGKKESELLFSHQNKFAAVLYKEKERRILYVSGAPEKIFQLSKLSEKERADLGKKLEELTQKGLRVVAAGFKVLYESNLKIEKLEDFCRELIFAGFITLSDPIRKDAKEAIEICRQAGMKLIIVTGDHKLTAQAVAQDLGIMVAKEDILEGRDLELQGELEKRLDKIKIYARVEPKHKLRIIEAWQKRGDVVAMTGDGINDAPALKKADIGIALGSGTEAAKETADLVLLDDSFSVIVAAVQEGRRIIDNIRKVITYLLSDSFTEIILIGLALFFGLPLPVLASQILWINLIEDGPLGISLAFEPKERDLMERPPQNHKNSLLTGEMKSLIFIIGIITDLLLFSLFLWLFKYSGYEISHIRSIIFVGLAIDSVFFIFSCKSLRNNIWQINIFSNKFLIFSWIFSCIALLSAVYFSPLQHLLKIAPLNFFDWQLILGLAFLNIILIEAVKFIFIKKMIKST</sequence>
<dbReference type="SUPFAM" id="SSF56784">
    <property type="entry name" value="HAD-like"/>
    <property type="match status" value="1"/>
</dbReference>
<protein>
    <recommendedName>
        <fullName evidence="11">Cation-transporting P-type ATPase N-terminal domain-containing protein</fullName>
    </recommendedName>
</protein>
<reference evidence="12 13" key="1">
    <citation type="journal article" date="2016" name="Nat. Commun.">
        <title>Thousands of microbial genomes shed light on interconnected biogeochemical processes in an aquifer system.</title>
        <authorList>
            <person name="Anantharaman K."/>
            <person name="Brown C.T."/>
            <person name="Hug L.A."/>
            <person name="Sharon I."/>
            <person name="Castelle C.J."/>
            <person name="Probst A.J."/>
            <person name="Thomas B.C."/>
            <person name="Singh A."/>
            <person name="Wilkins M.J."/>
            <person name="Karaoz U."/>
            <person name="Brodie E.L."/>
            <person name="Williams K.H."/>
            <person name="Hubbard S.S."/>
            <person name="Banfield J.F."/>
        </authorList>
    </citation>
    <scope>NUCLEOTIDE SEQUENCE [LARGE SCALE GENOMIC DNA]</scope>
</reference>
<dbReference type="GO" id="GO:1990573">
    <property type="term" value="P:potassium ion import across plasma membrane"/>
    <property type="evidence" value="ECO:0007669"/>
    <property type="project" value="TreeGrafter"/>
</dbReference>
<name>A0A1G2EBQ8_9BACT</name>
<dbReference type="SUPFAM" id="SSF81665">
    <property type="entry name" value="Calcium ATPase, transmembrane domain M"/>
    <property type="match status" value="1"/>
</dbReference>
<organism evidence="12 13">
    <name type="scientific">Candidatus Nealsonbacteria bacterium RIFCSPLOWO2_01_FULL_41_9</name>
    <dbReference type="NCBI Taxonomy" id="1801671"/>
    <lineage>
        <taxon>Bacteria</taxon>
        <taxon>Candidatus Nealsoniibacteriota</taxon>
    </lineage>
</organism>
<dbReference type="InterPro" id="IPR001757">
    <property type="entry name" value="P_typ_ATPase"/>
</dbReference>
<dbReference type="Proteomes" id="UP000176406">
    <property type="component" value="Unassembled WGS sequence"/>
</dbReference>
<evidence type="ECO:0000256" key="7">
    <source>
        <dbReference type="ARBA" id="ARBA00022967"/>
    </source>
</evidence>
<dbReference type="InterPro" id="IPR006068">
    <property type="entry name" value="ATPase_P-typ_cation-transptr_C"/>
</dbReference>
<dbReference type="InterPro" id="IPR023299">
    <property type="entry name" value="ATPase_P-typ_cyto_dom_N"/>
</dbReference>
<dbReference type="SUPFAM" id="SSF81660">
    <property type="entry name" value="Metal cation-transporting ATPase, ATP-binding domain N"/>
    <property type="match status" value="1"/>
</dbReference>
<feature type="transmembrane region" description="Helical" evidence="10">
    <location>
        <begin position="246"/>
        <end position="266"/>
    </location>
</feature>
<dbReference type="GO" id="GO:0006883">
    <property type="term" value="P:intracellular sodium ion homeostasis"/>
    <property type="evidence" value="ECO:0007669"/>
    <property type="project" value="TreeGrafter"/>
</dbReference>
<dbReference type="InterPro" id="IPR023214">
    <property type="entry name" value="HAD_sf"/>
</dbReference>
<dbReference type="Gene3D" id="3.40.50.1000">
    <property type="entry name" value="HAD superfamily/HAD-like"/>
    <property type="match status" value="1"/>
</dbReference>
<dbReference type="GO" id="GO:0030007">
    <property type="term" value="P:intracellular potassium ion homeostasis"/>
    <property type="evidence" value="ECO:0007669"/>
    <property type="project" value="TreeGrafter"/>
</dbReference>
<dbReference type="PROSITE" id="PS00154">
    <property type="entry name" value="ATPASE_E1_E2"/>
    <property type="match status" value="1"/>
</dbReference>
<evidence type="ECO:0000256" key="10">
    <source>
        <dbReference type="SAM" id="Phobius"/>
    </source>
</evidence>
<evidence type="ECO:0000256" key="1">
    <source>
        <dbReference type="ARBA" id="ARBA00004651"/>
    </source>
</evidence>
<dbReference type="InterPro" id="IPR008250">
    <property type="entry name" value="ATPase_P-typ_transduc_dom_A_sf"/>
</dbReference>
<keyword evidence="3" id="KW-1003">Cell membrane</keyword>
<dbReference type="InterPro" id="IPR050510">
    <property type="entry name" value="Cation_transp_ATPase_P-type"/>
</dbReference>
<dbReference type="NCBIfam" id="TIGR01494">
    <property type="entry name" value="ATPase_P-type"/>
    <property type="match status" value="2"/>
</dbReference>